<dbReference type="GO" id="GO:0016020">
    <property type="term" value="C:membrane"/>
    <property type="evidence" value="ECO:0007669"/>
    <property type="project" value="UniProtKB-SubCell"/>
</dbReference>
<evidence type="ECO:0000256" key="3">
    <source>
        <dbReference type="ARBA" id="ARBA00022989"/>
    </source>
</evidence>
<dbReference type="Proteomes" id="UP000230779">
    <property type="component" value="Unassembled WGS sequence"/>
</dbReference>
<proteinExistence type="predicted"/>
<dbReference type="EMBL" id="PFMD01000024">
    <property type="protein sequence ID" value="PIY96963.1"/>
    <property type="molecule type" value="Genomic_DNA"/>
</dbReference>
<evidence type="ECO:0008006" key="8">
    <source>
        <dbReference type="Google" id="ProtNLM"/>
    </source>
</evidence>
<protein>
    <recommendedName>
        <fullName evidence="8">Colicin V production protein</fullName>
    </recommendedName>
</protein>
<evidence type="ECO:0000256" key="5">
    <source>
        <dbReference type="SAM" id="Phobius"/>
    </source>
</evidence>
<dbReference type="InterPro" id="IPR003825">
    <property type="entry name" value="Colicin-V_CvpA"/>
</dbReference>
<organism evidence="6 7">
    <name type="scientific">Candidatus Kerfeldbacteria bacterium CG_4_10_14_0_8_um_filter_42_10</name>
    <dbReference type="NCBI Taxonomy" id="2014248"/>
    <lineage>
        <taxon>Bacteria</taxon>
        <taxon>Candidatus Kerfeldiibacteriota</taxon>
    </lineage>
</organism>
<evidence type="ECO:0000256" key="2">
    <source>
        <dbReference type="ARBA" id="ARBA00022692"/>
    </source>
</evidence>
<keyword evidence="2 5" id="KW-0812">Transmembrane</keyword>
<feature type="transmembrane region" description="Helical" evidence="5">
    <location>
        <begin position="61"/>
        <end position="82"/>
    </location>
</feature>
<dbReference type="GO" id="GO:0009403">
    <property type="term" value="P:toxin biosynthetic process"/>
    <property type="evidence" value="ECO:0007669"/>
    <property type="project" value="InterPro"/>
</dbReference>
<feature type="transmembrane region" description="Helical" evidence="5">
    <location>
        <begin position="6"/>
        <end position="24"/>
    </location>
</feature>
<evidence type="ECO:0000256" key="4">
    <source>
        <dbReference type="ARBA" id="ARBA00023136"/>
    </source>
</evidence>
<gene>
    <name evidence="6" type="ORF">COY66_02215</name>
</gene>
<keyword evidence="3 5" id="KW-1133">Transmembrane helix</keyword>
<dbReference type="AlphaFoldDB" id="A0A2M7RJL8"/>
<dbReference type="Pfam" id="PF02674">
    <property type="entry name" value="Colicin_V"/>
    <property type="match status" value="1"/>
</dbReference>
<name>A0A2M7RJL8_9BACT</name>
<evidence type="ECO:0000313" key="7">
    <source>
        <dbReference type="Proteomes" id="UP000230779"/>
    </source>
</evidence>
<feature type="transmembrane region" description="Helical" evidence="5">
    <location>
        <begin position="103"/>
        <end position="122"/>
    </location>
</feature>
<dbReference type="PANTHER" id="PTHR37306:SF1">
    <property type="entry name" value="COLICIN V PRODUCTION PROTEIN"/>
    <property type="match status" value="1"/>
</dbReference>
<evidence type="ECO:0000256" key="1">
    <source>
        <dbReference type="ARBA" id="ARBA00004141"/>
    </source>
</evidence>
<comment type="caution">
    <text evidence="6">The sequence shown here is derived from an EMBL/GenBank/DDBJ whole genome shotgun (WGS) entry which is preliminary data.</text>
</comment>
<sequence length="166" mass="17975">MTFLDWILIILLISFIFSGFKGGLIYSLGTLLGIVVGALVAGRLYEPLAGLVGNDANWAKIAAFLLVFVVVNQLIGLIFYVINKVVKIAMIIPFLGLINRLGGAIFGFIEGILFLGISLFFITRFDLADKIVEILGDSSLVPMFARIGKALAFLLPEVVKGLDLVI</sequence>
<evidence type="ECO:0000313" key="6">
    <source>
        <dbReference type="EMBL" id="PIY96963.1"/>
    </source>
</evidence>
<dbReference type="PANTHER" id="PTHR37306">
    <property type="entry name" value="COLICIN V PRODUCTION PROTEIN"/>
    <property type="match status" value="1"/>
</dbReference>
<accession>A0A2M7RJL8</accession>
<keyword evidence="4 5" id="KW-0472">Membrane</keyword>
<reference evidence="6 7" key="1">
    <citation type="submission" date="2017-09" db="EMBL/GenBank/DDBJ databases">
        <title>Depth-based differentiation of microbial function through sediment-hosted aquifers and enrichment of novel symbionts in the deep terrestrial subsurface.</title>
        <authorList>
            <person name="Probst A.J."/>
            <person name="Ladd B."/>
            <person name="Jarett J.K."/>
            <person name="Geller-Mcgrath D.E."/>
            <person name="Sieber C.M."/>
            <person name="Emerson J.B."/>
            <person name="Anantharaman K."/>
            <person name="Thomas B.C."/>
            <person name="Malmstrom R."/>
            <person name="Stieglmeier M."/>
            <person name="Klingl A."/>
            <person name="Woyke T."/>
            <person name="Ryan C.M."/>
            <person name="Banfield J.F."/>
        </authorList>
    </citation>
    <scope>NUCLEOTIDE SEQUENCE [LARGE SCALE GENOMIC DNA]</scope>
    <source>
        <strain evidence="6">CG_4_10_14_0_8_um_filter_42_10</strain>
    </source>
</reference>
<comment type="subcellular location">
    <subcellularLocation>
        <location evidence="1">Membrane</location>
        <topology evidence="1">Multi-pass membrane protein</topology>
    </subcellularLocation>
</comment>